<dbReference type="PANTHER" id="PTHR34820:SF4">
    <property type="entry name" value="INNER MEMBRANE PROTEIN YEBZ"/>
    <property type="match status" value="1"/>
</dbReference>
<feature type="transmembrane region" description="Helical" evidence="6">
    <location>
        <begin position="44"/>
        <end position="68"/>
    </location>
</feature>
<proteinExistence type="predicted"/>
<feature type="transmembrane region" description="Helical" evidence="6">
    <location>
        <begin position="116"/>
        <end position="133"/>
    </location>
</feature>
<dbReference type="Pfam" id="PF09678">
    <property type="entry name" value="Caa3_CtaG"/>
    <property type="match status" value="1"/>
</dbReference>
<dbReference type="InterPro" id="IPR032694">
    <property type="entry name" value="CopC/D"/>
</dbReference>
<sequence>MSVEVLVTLFAAVRDLAIAATTGALLVIAAVLPRGHAAVGRAALVARIGSIGWVVGAFGHSLATYASIRGSLPDASRFVEEWWSYSTSVDLLIAYLQVLAAGLVASVLCTLVRTPAVAAWSLVPVAWALGWLAETGHAAGAADHHLATSAMFLHLAGAVVWTGVIGVMLTLRGVLGDATKATIGRASRIAIWAAVAVVVSGAVSGGIRLSTPSELWTSPYGRLLVLKIGLMSVAVALAALHRRVSLPRLDEAQARARFWRLMAVDVAALVAVMGVAAVLASTAPPIPIVPVEEPSPAYFLTGYELPPAPTAWQWIAQWRLEIITAFVLAAAALTYVRWVLRLRRRGDAWPWYRTASFLTGIGLLVWLTQGAPTVYGMVTFSGHMLEHMLLVMAAPVPLTFGAPVTLALRALPPRRDGSVGPREWIRIVVESRWMRFWAHPVVAAVSFAGFLIVFYYSPLFEFALRNHVGHLWMILHFTIVGYLFVNALVGIDPGPTRPGYPMRIVLLFATMAFHAFFGVAIMMSTVLIAPTWFGLMGRTWGPDAITDQQYGGQIAWGIGEFPVVLLAIGIVVAWRRADAKESRRLDRKAERDDDAELRAYNAMLARTAEEDARQDSP</sequence>
<evidence type="ECO:0000313" key="9">
    <source>
        <dbReference type="Proteomes" id="UP001172728"/>
    </source>
</evidence>
<dbReference type="Pfam" id="PF05425">
    <property type="entry name" value="CopD"/>
    <property type="match status" value="1"/>
</dbReference>
<evidence type="ECO:0000313" key="8">
    <source>
        <dbReference type="EMBL" id="MDN4475179.1"/>
    </source>
</evidence>
<keyword evidence="3 6" id="KW-0812">Transmembrane</keyword>
<feature type="transmembrane region" description="Helical" evidence="6">
    <location>
        <begin position="436"/>
        <end position="457"/>
    </location>
</feature>
<feature type="transmembrane region" description="Helical" evidence="6">
    <location>
        <begin position="261"/>
        <end position="280"/>
    </location>
</feature>
<evidence type="ECO:0000256" key="3">
    <source>
        <dbReference type="ARBA" id="ARBA00022692"/>
    </source>
</evidence>
<feature type="transmembrane region" description="Helical" evidence="6">
    <location>
        <begin position="553"/>
        <end position="574"/>
    </location>
</feature>
<evidence type="ECO:0000256" key="4">
    <source>
        <dbReference type="ARBA" id="ARBA00022989"/>
    </source>
</evidence>
<feature type="transmembrane region" description="Helical" evidence="6">
    <location>
        <begin position="351"/>
        <end position="368"/>
    </location>
</feature>
<feature type="transmembrane region" description="Helical" evidence="6">
    <location>
        <begin position="189"/>
        <end position="207"/>
    </location>
</feature>
<feature type="transmembrane region" description="Helical" evidence="6">
    <location>
        <begin position="6"/>
        <end position="32"/>
    </location>
</feature>
<feature type="transmembrane region" description="Helical" evidence="6">
    <location>
        <begin position="145"/>
        <end position="169"/>
    </location>
</feature>
<evidence type="ECO:0000256" key="2">
    <source>
        <dbReference type="ARBA" id="ARBA00022475"/>
    </source>
</evidence>
<feature type="transmembrane region" description="Helical" evidence="6">
    <location>
        <begin position="388"/>
        <end position="408"/>
    </location>
</feature>
<reference evidence="8" key="1">
    <citation type="submission" date="2023-06" db="EMBL/GenBank/DDBJ databases">
        <title>Sysu t00192.</title>
        <authorList>
            <person name="Gao L."/>
            <person name="Fang B.-Z."/>
            <person name="Li W.-J."/>
        </authorList>
    </citation>
    <scope>NUCLEOTIDE SEQUENCE</scope>
    <source>
        <strain evidence="8">SYSU T00192</strain>
    </source>
</reference>
<dbReference type="InterPro" id="IPR019108">
    <property type="entry name" value="Caa3_assmbl_CtaG-rel"/>
</dbReference>
<dbReference type="PANTHER" id="PTHR34820">
    <property type="entry name" value="INNER MEMBRANE PROTEIN YEBZ"/>
    <property type="match status" value="1"/>
</dbReference>
<keyword evidence="9" id="KW-1185">Reference proteome</keyword>
<evidence type="ECO:0000256" key="5">
    <source>
        <dbReference type="ARBA" id="ARBA00023136"/>
    </source>
</evidence>
<accession>A0ABT8G8C0</accession>
<keyword evidence="2" id="KW-1003">Cell membrane</keyword>
<evidence type="ECO:0000256" key="6">
    <source>
        <dbReference type="SAM" id="Phobius"/>
    </source>
</evidence>
<evidence type="ECO:0000256" key="1">
    <source>
        <dbReference type="ARBA" id="ARBA00004651"/>
    </source>
</evidence>
<name>A0ABT8G8C0_9MICO</name>
<feature type="transmembrane region" description="Helical" evidence="6">
    <location>
        <begin position="504"/>
        <end position="533"/>
    </location>
</feature>
<gene>
    <name evidence="8" type="ORF">QQX09_04810</name>
</gene>
<dbReference type="InterPro" id="IPR008457">
    <property type="entry name" value="Cu-R_CopD_dom"/>
</dbReference>
<organism evidence="8 9">
    <name type="scientific">Demequina litoralis</name>
    <dbReference type="NCBI Taxonomy" id="3051660"/>
    <lineage>
        <taxon>Bacteria</taxon>
        <taxon>Bacillati</taxon>
        <taxon>Actinomycetota</taxon>
        <taxon>Actinomycetes</taxon>
        <taxon>Micrococcales</taxon>
        <taxon>Demequinaceae</taxon>
        <taxon>Demequina</taxon>
    </lineage>
</organism>
<dbReference type="Proteomes" id="UP001172728">
    <property type="component" value="Unassembled WGS sequence"/>
</dbReference>
<feature type="domain" description="Copper resistance protein D" evidence="7">
    <location>
        <begin position="183"/>
        <end position="279"/>
    </location>
</feature>
<feature type="transmembrane region" description="Helical" evidence="6">
    <location>
        <begin position="322"/>
        <end position="339"/>
    </location>
</feature>
<evidence type="ECO:0000259" key="7">
    <source>
        <dbReference type="Pfam" id="PF05425"/>
    </source>
</evidence>
<dbReference type="EMBL" id="JAUHPW010000003">
    <property type="protein sequence ID" value="MDN4475179.1"/>
    <property type="molecule type" value="Genomic_DNA"/>
</dbReference>
<feature type="transmembrane region" description="Helical" evidence="6">
    <location>
        <begin position="219"/>
        <end position="240"/>
    </location>
</feature>
<protein>
    <submittedName>
        <fullName evidence="8">Cytochrome c oxidase assembly protein</fullName>
    </submittedName>
</protein>
<keyword evidence="5 6" id="KW-0472">Membrane</keyword>
<comment type="subcellular location">
    <subcellularLocation>
        <location evidence="1">Cell membrane</location>
        <topology evidence="1">Multi-pass membrane protein</topology>
    </subcellularLocation>
</comment>
<keyword evidence="4 6" id="KW-1133">Transmembrane helix</keyword>
<dbReference type="RefSeq" id="WP_301131629.1">
    <property type="nucleotide sequence ID" value="NZ_JAUHPW010000003.1"/>
</dbReference>
<feature type="transmembrane region" description="Helical" evidence="6">
    <location>
        <begin position="469"/>
        <end position="492"/>
    </location>
</feature>
<comment type="caution">
    <text evidence="8">The sequence shown here is derived from an EMBL/GenBank/DDBJ whole genome shotgun (WGS) entry which is preliminary data.</text>
</comment>
<feature type="transmembrane region" description="Helical" evidence="6">
    <location>
        <begin position="88"/>
        <end position="109"/>
    </location>
</feature>